<dbReference type="PANTHER" id="PTHR45947:SF3">
    <property type="entry name" value="SULFOQUINOVOSYL TRANSFERASE SQD2"/>
    <property type="match status" value="1"/>
</dbReference>
<evidence type="ECO:0000256" key="3">
    <source>
        <dbReference type="ARBA" id="ARBA00022679"/>
    </source>
</evidence>
<dbReference type="InterPro" id="IPR001296">
    <property type="entry name" value="Glyco_trans_1"/>
</dbReference>
<proteinExistence type="predicted"/>
<keyword evidence="4" id="KW-0812">Transmembrane</keyword>
<dbReference type="SUPFAM" id="SSF53756">
    <property type="entry name" value="UDP-Glycosyltransferase/glycogen phosphorylase"/>
    <property type="match status" value="1"/>
</dbReference>
<dbReference type="GO" id="GO:0016757">
    <property type="term" value="F:glycosyltransferase activity"/>
    <property type="evidence" value="ECO:0007669"/>
    <property type="project" value="UniProtKB-KW"/>
</dbReference>
<dbReference type="AlphaFoldDB" id="A0AA37XG87"/>
<dbReference type="InterPro" id="IPR050194">
    <property type="entry name" value="Glycosyltransferase_grp1"/>
</dbReference>
<keyword evidence="3" id="KW-0808">Transferase</keyword>
<accession>A0AA37XG87</accession>
<dbReference type="Gene3D" id="3.40.50.2000">
    <property type="entry name" value="Glycogen Phosphorylase B"/>
    <property type="match status" value="2"/>
</dbReference>
<feature type="domain" description="Glycosyl transferase family 1" evidence="5">
    <location>
        <begin position="461"/>
        <end position="554"/>
    </location>
</feature>
<dbReference type="Pfam" id="PF13439">
    <property type="entry name" value="Glyco_transf_4"/>
    <property type="match status" value="1"/>
</dbReference>
<evidence type="ECO:0000313" key="8">
    <source>
        <dbReference type="Proteomes" id="UP001157161"/>
    </source>
</evidence>
<organism evidence="7 8">
    <name type="scientific">Litorihabitans aurantiacus</name>
    <dbReference type="NCBI Taxonomy" id="1930061"/>
    <lineage>
        <taxon>Bacteria</taxon>
        <taxon>Bacillati</taxon>
        <taxon>Actinomycetota</taxon>
        <taxon>Actinomycetes</taxon>
        <taxon>Micrococcales</taxon>
        <taxon>Beutenbergiaceae</taxon>
        <taxon>Litorihabitans</taxon>
    </lineage>
</organism>
<evidence type="ECO:0000256" key="1">
    <source>
        <dbReference type="ARBA" id="ARBA00021292"/>
    </source>
</evidence>
<protein>
    <recommendedName>
        <fullName evidence="1">D-inositol 3-phosphate glycosyltransferase</fullName>
    </recommendedName>
</protein>
<keyword evidence="4" id="KW-0472">Membrane</keyword>
<dbReference type="PANTHER" id="PTHR45947">
    <property type="entry name" value="SULFOQUINOVOSYL TRANSFERASE SQD2"/>
    <property type="match status" value="1"/>
</dbReference>
<evidence type="ECO:0000313" key="7">
    <source>
        <dbReference type="EMBL" id="GMA32714.1"/>
    </source>
</evidence>
<keyword evidence="2" id="KW-0328">Glycosyltransferase</keyword>
<dbReference type="InterPro" id="IPR028098">
    <property type="entry name" value="Glyco_trans_4-like_N"/>
</dbReference>
<evidence type="ECO:0000256" key="2">
    <source>
        <dbReference type="ARBA" id="ARBA00022676"/>
    </source>
</evidence>
<evidence type="ECO:0000259" key="5">
    <source>
        <dbReference type="Pfam" id="PF00534"/>
    </source>
</evidence>
<sequence>MNRLSRRGPGVRSVLVTGTALVAATLAALAGTALVGDRVWAVVTASLLLATTAVALLGVRELRRRLVVDERRLRLLERHLPLGVAAASPAALAAGAGASGQDTTPEALRRVQDLERELAVSLALLDLRRPGSDGRVGAPALSREAASSAALTLLERGDVLDADDLVARHHLGEDLPLAARRTLARGLRARGFHERAMRHFRSAAAVGTARDVEQLALREAEVDVLAGRFVPTLAPRTPGPSVVGRVLHVVGRAVPDTQSGYTLRTQSTARAQAEAGMEPHVFVQLGITRATVPTVDDVDGVLYHRPVGGSVFTVGHRAWLQENAEALLETVLRVRPEVLHAHSDYVNAVLATAVGRATGTPVVYEARGFWEETWLSRAAATHGWRDVAALTGCYGVPEAYRWRRDREAQARAGADATVTLARTMLGRITEAGLPGSGVTIVPNAVDVDRFSRARRDPALAARLGIPPDAVVIGSITSVVEYEGLDVLVDAFARLTEESVNPVRLLVVGDGPVLADLRTRVADLGLADAILTGRVAHEDVVAYYGLIDVFVVPRRDVEVCHLVTP</sequence>
<dbReference type="RefSeq" id="WP_284251397.1">
    <property type="nucleotide sequence ID" value="NZ_BSUM01000001.1"/>
</dbReference>
<dbReference type="EMBL" id="BSUM01000001">
    <property type="protein sequence ID" value="GMA32714.1"/>
    <property type="molecule type" value="Genomic_DNA"/>
</dbReference>
<feature type="domain" description="Glycosyltransferase subfamily 4-like N-terminal" evidence="6">
    <location>
        <begin position="265"/>
        <end position="449"/>
    </location>
</feature>
<feature type="transmembrane region" description="Helical" evidence="4">
    <location>
        <begin position="40"/>
        <end position="59"/>
    </location>
</feature>
<gene>
    <name evidence="7" type="ORF">GCM10025875_27060</name>
</gene>
<feature type="transmembrane region" description="Helical" evidence="4">
    <location>
        <begin position="80"/>
        <end position="100"/>
    </location>
</feature>
<reference evidence="7" key="2">
    <citation type="submission" date="2023-02" db="EMBL/GenBank/DDBJ databases">
        <authorList>
            <person name="Sun Q."/>
            <person name="Mori K."/>
        </authorList>
    </citation>
    <scope>NUCLEOTIDE SEQUENCE</scope>
    <source>
        <strain evidence="7">NBRC 112290</strain>
    </source>
</reference>
<reference evidence="7" key="1">
    <citation type="journal article" date="2014" name="Int. J. Syst. Evol. Microbiol.">
        <title>Complete genome sequence of Corynebacterium casei LMG S-19264T (=DSM 44701T), isolated from a smear-ripened cheese.</title>
        <authorList>
            <consortium name="US DOE Joint Genome Institute (JGI-PGF)"/>
            <person name="Walter F."/>
            <person name="Albersmeier A."/>
            <person name="Kalinowski J."/>
            <person name="Ruckert C."/>
        </authorList>
    </citation>
    <scope>NUCLEOTIDE SEQUENCE</scope>
    <source>
        <strain evidence="7">NBRC 112290</strain>
    </source>
</reference>
<dbReference type="GO" id="GO:1901137">
    <property type="term" value="P:carbohydrate derivative biosynthetic process"/>
    <property type="evidence" value="ECO:0007669"/>
    <property type="project" value="UniProtKB-ARBA"/>
</dbReference>
<keyword evidence="4" id="KW-1133">Transmembrane helix</keyword>
<dbReference type="Proteomes" id="UP001157161">
    <property type="component" value="Unassembled WGS sequence"/>
</dbReference>
<evidence type="ECO:0000259" key="6">
    <source>
        <dbReference type="Pfam" id="PF13439"/>
    </source>
</evidence>
<comment type="caution">
    <text evidence="7">The sequence shown here is derived from an EMBL/GenBank/DDBJ whole genome shotgun (WGS) entry which is preliminary data.</text>
</comment>
<evidence type="ECO:0000256" key="4">
    <source>
        <dbReference type="SAM" id="Phobius"/>
    </source>
</evidence>
<dbReference type="Pfam" id="PF00534">
    <property type="entry name" value="Glycos_transf_1"/>
    <property type="match status" value="1"/>
</dbReference>
<name>A0AA37XG87_9MICO</name>
<keyword evidence="8" id="KW-1185">Reference proteome</keyword>